<name>J9GDR2_9ZZZZ</name>
<accession>J9GDR2</accession>
<evidence type="ECO:0000256" key="1">
    <source>
        <dbReference type="ARBA" id="ARBA00023125"/>
    </source>
</evidence>
<gene>
    <name evidence="3" type="ORF">EVA_14376</name>
</gene>
<proteinExistence type="predicted"/>
<organism evidence="3">
    <name type="scientific">gut metagenome</name>
    <dbReference type="NCBI Taxonomy" id="749906"/>
    <lineage>
        <taxon>unclassified sequences</taxon>
        <taxon>metagenomes</taxon>
        <taxon>organismal metagenomes</taxon>
    </lineage>
</organism>
<dbReference type="GO" id="GO:0003677">
    <property type="term" value="F:DNA binding"/>
    <property type="evidence" value="ECO:0007669"/>
    <property type="project" value="UniProtKB-KW"/>
</dbReference>
<dbReference type="GO" id="GO:0015074">
    <property type="term" value="P:DNA integration"/>
    <property type="evidence" value="ECO:0007669"/>
    <property type="project" value="InterPro"/>
</dbReference>
<comment type="caution">
    <text evidence="3">The sequence shown here is derived from an EMBL/GenBank/DDBJ whole genome shotgun (WGS) entry which is preliminary data.</text>
</comment>
<feature type="domain" description="Integrase SAM-like N-terminal" evidence="2">
    <location>
        <begin position="26"/>
        <end position="56"/>
    </location>
</feature>
<dbReference type="InterPro" id="IPR010998">
    <property type="entry name" value="Integrase_recombinase_N"/>
</dbReference>
<reference evidence="3" key="1">
    <citation type="journal article" date="2012" name="PLoS ONE">
        <title>Gene sets for utilization of primary and secondary nutrition supplies in the distal gut of endangered iberian lynx.</title>
        <authorList>
            <person name="Alcaide M."/>
            <person name="Messina E."/>
            <person name="Richter M."/>
            <person name="Bargiela R."/>
            <person name="Peplies J."/>
            <person name="Huws S.A."/>
            <person name="Newbold C.J."/>
            <person name="Golyshin P.N."/>
            <person name="Simon M.A."/>
            <person name="Lopez G."/>
            <person name="Yakimov M.M."/>
            <person name="Ferrer M."/>
        </authorList>
    </citation>
    <scope>NUCLEOTIDE SEQUENCE</scope>
</reference>
<dbReference type="InterPro" id="IPR004107">
    <property type="entry name" value="Integrase_SAM-like_N"/>
</dbReference>
<keyword evidence="1" id="KW-0238">DNA-binding</keyword>
<protein>
    <submittedName>
        <fullName evidence="3">Site-specific tyrosine recombinase XerC</fullName>
    </submittedName>
</protein>
<dbReference type="EMBL" id="AMCI01004725">
    <property type="protein sequence ID" value="EJW97519.1"/>
    <property type="molecule type" value="Genomic_DNA"/>
</dbReference>
<dbReference type="Gene3D" id="1.10.150.130">
    <property type="match status" value="1"/>
</dbReference>
<dbReference type="AlphaFoldDB" id="J9GDR2"/>
<dbReference type="Pfam" id="PF02899">
    <property type="entry name" value="Phage_int_SAM_1"/>
    <property type="match status" value="1"/>
</dbReference>
<dbReference type="SUPFAM" id="SSF47823">
    <property type="entry name" value="lambda integrase-like, N-terminal domain"/>
    <property type="match status" value="1"/>
</dbReference>
<evidence type="ECO:0000259" key="2">
    <source>
        <dbReference type="Pfam" id="PF02899"/>
    </source>
</evidence>
<evidence type="ECO:0000313" key="3">
    <source>
        <dbReference type="EMBL" id="EJW97519.1"/>
    </source>
</evidence>
<sequence>MDPKEKLRLSASRSFSHLGILFRFTIARWSKNELKNSTMSRKLSTLRQFYKFLAMQGLVEGSPLSQIHSFKKRKESAGVFIQDEVASFFGI</sequence>